<gene>
    <name evidence="2" type="ORF">AX660_06405</name>
</gene>
<dbReference type="Pfam" id="PF13181">
    <property type="entry name" value="TPR_8"/>
    <property type="match status" value="1"/>
</dbReference>
<dbReference type="Gene3D" id="1.25.40.10">
    <property type="entry name" value="Tetratricopeptide repeat domain"/>
    <property type="match status" value="1"/>
</dbReference>
<sequence length="478" mass="53121">MPLVEDLKKALTVHNRAATNSAVTKLLEMNAPLGEHWRQFAELMRVSGEITLAHRAMDAFVASTGNNPNALYSKAVLHTQSGQMQEAYNLISSLPANIPDPAGHQYVLGSAAMTMGMMDEAREHLIKAVKLKPGWGPAWLTLATTINFATDPLARRLIADRKAAEKQGPSDLARYYFAVGKMNASKGKADATFAAFQKGARLLQFENRYNRKNNETGAQKAMAGFDNGLIEKLNKQKKRDTSRPIFVTGLPRSGTTLVEHILASHSQIANGAELNIIQHLGALVKGNSGHDINTFIEQGGSVDDMASLYLHLLDERFGTSGRIIDKTVDASRALGLIATALPDAPLIWMRRNPLDSAWSCFKTFFIHGVAWSYDLKDIAHHFMLEDQLLAYWQQRLGKRLLVVPYQELVTSPQEWIKRLLVHCGLEEEPSVFNPQNTKRVVMTASALQVRKPINQDGLNVAAPYVKHMQPFIENYTRM</sequence>
<dbReference type="InterPro" id="IPR027417">
    <property type="entry name" value="P-loop_NTPase"/>
</dbReference>
<dbReference type="STRING" id="1799789.AX660_06405"/>
<dbReference type="SUPFAM" id="SSF48452">
    <property type="entry name" value="TPR-like"/>
    <property type="match status" value="1"/>
</dbReference>
<evidence type="ECO:0000313" key="3">
    <source>
        <dbReference type="Proteomes" id="UP000070299"/>
    </source>
</evidence>
<dbReference type="SUPFAM" id="SSF52540">
    <property type="entry name" value="P-loop containing nucleoside triphosphate hydrolases"/>
    <property type="match status" value="1"/>
</dbReference>
<reference evidence="3" key="1">
    <citation type="submission" date="2016-02" db="EMBL/GenBank/DDBJ databases">
        <authorList>
            <person name="Schultz-Johansen M."/>
            <person name="Glaring M.A."/>
            <person name="Bech P.K."/>
            <person name="Stougaard P."/>
        </authorList>
    </citation>
    <scope>NUCLEOTIDE SEQUENCE [LARGE SCALE GENOMIC DNA]</scope>
    <source>
        <strain evidence="3">S66</strain>
    </source>
</reference>
<proteinExistence type="predicted"/>
<name>A0A136A356_9ALTE</name>
<dbReference type="Proteomes" id="UP000070299">
    <property type="component" value="Unassembled WGS sequence"/>
</dbReference>
<accession>A0A136A356</accession>
<dbReference type="InterPro" id="IPR011990">
    <property type="entry name" value="TPR-like_helical_dom_sf"/>
</dbReference>
<keyword evidence="3" id="KW-1185">Reference proteome</keyword>
<keyword evidence="1" id="KW-0808">Transferase</keyword>
<dbReference type="AlphaFoldDB" id="A0A136A356"/>
<dbReference type="InterPro" id="IPR019734">
    <property type="entry name" value="TPR_rpt"/>
</dbReference>
<protein>
    <submittedName>
        <fullName evidence="2">Uncharacterized protein</fullName>
    </submittedName>
</protein>
<dbReference type="Gene3D" id="3.40.50.300">
    <property type="entry name" value="P-loop containing nucleotide triphosphate hydrolases"/>
    <property type="match status" value="1"/>
</dbReference>
<dbReference type="GO" id="GO:0008476">
    <property type="term" value="F:protein-tyrosine sulfotransferase activity"/>
    <property type="evidence" value="ECO:0007669"/>
    <property type="project" value="InterPro"/>
</dbReference>
<dbReference type="PANTHER" id="PTHR12788:SF10">
    <property type="entry name" value="PROTEIN-TYROSINE SULFOTRANSFERASE"/>
    <property type="match status" value="1"/>
</dbReference>
<dbReference type="EMBL" id="LSNE01000003">
    <property type="protein sequence ID" value="KXI29671.1"/>
    <property type="molecule type" value="Genomic_DNA"/>
</dbReference>
<comment type="caution">
    <text evidence="2">The sequence shown here is derived from an EMBL/GenBank/DDBJ whole genome shotgun (WGS) entry which is preliminary data.</text>
</comment>
<dbReference type="InterPro" id="IPR026634">
    <property type="entry name" value="TPST-like"/>
</dbReference>
<evidence type="ECO:0000313" key="2">
    <source>
        <dbReference type="EMBL" id="KXI29671.1"/>
    </source>
</evidence>
<dbReference type="PANTHER" id="PTHR12788">
    <property type="entry name" value="PROTEIN-TYROSINE SULFOTRANSFERASE 2"/>
    <property type="match status" value="1"/>
</dbReference>
<evidence type="ECO:0000256" key="1">
    <source>
        <dbReference type="ARBA" id="ARBA00022679"/>
    </source>
</evidence>
<organism evidence="2 3">
    <name type="scientific">Paraglaciecola hydrolytica</name>
    <dbReference type="NCBI Taxonomy" id="1799789"/>
    <lineage>
        <taxon>Bacteria</taxon>
        <taxon>Pseudomonadati</taxon>
        <taxon>Pseudomonadota</taxon>
        <taxon>Gammaproteobacteria</taxon>
        <taxon>Alteromonadales</taxon>
        <taxon>Alteromonadaceae</taxon>
        <taxon>Paraglaciecola</taxon>
    </lineage>
</organism>
<dbReference type="Pfam" id="PF13469">
    <property type="entry name" value="Sulfotransfer_3"/>
    <property type="match status" value="1"/>
</dbReference>